<dbReference type="SUPFAM" id="SSF56349">
    <property type="entry name" value="DNA breaking-rejoining enzymes"/>
    <property type="match status" value="1"/>
</dbReference>
<name>A0A2H0BUA1_9BACT</name>
<evidence type="ECO:0000259" key="6">
    <source>
        <dbReference type="PROSITE" id="PS51900"/>
    </source>
</evidence>
<sequence>MDTSLASIKDQFIQFLDDKGRAVATVLAYGKDVDQLTQYLIKSGRKNINEVTEADLQAFLKTLQDNSYTQKSVSRKINSIKTLYRFLVGEGILQQNVAANIKHPHIEHKEPRVLSKMEYRALRDASREDERISAIIELFLQTGVRIGELAQIRLEDVTSNELVVRNARDKIDRKVPVNLSSSDSLKRYMGVRPQSESERLFITKTGRPLLVRNIRTAIDRYFKEAGIKECTVNDLRNTFIAHQLANNAPLEYVSAIVGHKRVSTTEKYLDLVDLGDAKSKDPKLQEL</sequence>
<dbReference type="Gene3D" id="1.10.150.130">
    <property type="match status" value="1"/>
</dbReference>
<dbReference type="Proteomes" id="UP000231246">
    <property type="component" value="Unassembled WGS sequence"/>
</dbReference>
<dbReference type="InterPro" id="IPR002104">
    <property type="entry name" value="Integrase_catalytic"/>
</dbReference>
<evidence type="ECO:0000259" key="5">
    <source>
        <dbReference type="PROSITE" id="PS51898"/>
    </source>
</evidence>
<feature type="domain" description="Core-binding (CB)" evidence="6">
    <location>
        <begin position="3"/>
        <end position="88"/>
    </location>
</feature>
<evidence type="ECO:0000313" key="7">
    <source>
        <dbReference type="EMBL" id="PIP61201.1"/>
    </source>
</evidence>
<proteinExistence type="predicted"/>
<reference evidence="7 8" key="1">
    <citation type="submission" date="2017-09" db="EMBL/GenBank/DDBJ databases">
        <title>Depth-based differentiation of microbial function through sediment-hosted aquifers and enrichment of novel symbionts in the deep terrestrial subsurface.</title>
        <authorList>
            <person name="Probst A.J."/>
            <person name="Ladd B."/>
            <person name="Jarett J.K."/>
            <person name="Geller-Mcgrath D.E."/>
            <person name="Sieber C.M."/>
            <person name="Emerson J.B."/>
            <person name="Anantharaman K."/>
            <person name="Thomas B.C."/>
            <person name="Malmstrom R."/>
            <person name="Stieglmeier M."/>
            <person name="Klingl A."/>
            <person name="Woyke T."/>
            <person name="Ryan C.M."/>
            <person name="Banfield J.F."/>
        </authorList>
    </citation>
    <scope>NUCLEOTIDE SEQUENCE [LARGE SCALE GENOMIC DNA]</scope>
    <source>
        <strain evidence="7">CG22_combo_CG10-13_8_21_14_all_38_20</strain>
    </source>
</reference>
<dbReference type="Pfam" id="PF02899">
    <property type="entry name" value="Phage_int_SAM_1"/>
    <property type="match status" value="1"/>
</dbReference>
<dbReference type="InterPro" id="IPR004107">
    <property type="entry name" value="Integrase_SAM-like_N"/>
</dbReference>
<dbReference type="PANTHER" id="PTHR30349">
    <property type="entry name" value="PHAGE INTEGRASE-RELATED"/>
    <property type="match status" value="1"/>
</dbReference>
<dbReference type="Gene3D" id="1.10.443.10">
    <property type="entry name" value="Intergrase catalytic core"/>
    <property type="match status" value="1"/>
</dbReference>
<dbReference type="PANTHER" id="PTHR30349:SF81">
    <property type="entry name" value="TYROSINE RECOMBINASE XERC"/>
    <property type="match status" value="1"/>
</dbReference>
<evidence type="ECO:0000256" key="2">
    <source>
        <dbReference type="ARBA" id="ARBA00023125"/>
    </source>
</evidence>
<keyword evidence="1" id="KW-0229">DNA integration</keyword>
<dbReference type="AlphaFoldDB" id="A0A2H0BUA1"/>
<dbReference type="InterPro" id="IPR050090">
    <property type="entry name" value="Tyrosine_recombinase_XerCD"/>
</dbReference>
<evidence type="ECO:0008006" key="9">
    <source>
        <dbReference type="Google" id="ProtNLM"/>
    </source>
</evidence>
<dbReference type="GO" id="GO:0003677">
    <property type="term" value="F:DNA binding"/>
    <property type="evidence" value="ECO:0007669"/>
    <property type="project" value="UniProtKB-UniRule"/>
</dbReference>
<dbReference type="CDD" id="cd00397">
    <property type="entry name" value="DNA_BRE_C"/>
    <property type="match status" value="1"/>
</dbReference>
<dbReference type="InterPro" id="IPR044068">
    <property type="entry name" value="CB"/>
</dbReference>
<keyword evidence="3" id="KW-0233">DNA recombination</keyword>
<gene>
    <name evidence="7" type="ORF">COW99_05425</name>
</gene>
<dbReference type="Pfam" id="PF00589">
    <property type="entry name" value="Phage_integrase"/>
    <property type="match status" value="1"/>
</dbReference>
<evidence type="ECO:0000256" key="1">
    <source>
        <dbReference type="ARBA" id="ARBA00022908"/>
    </source>
</evidence>
<dbReference type="PROSITE" id="PS51900">
    <property type="entry name" value="CB"/>
    <property type="match status" value="1"/>
</dbReference>
<dbReference type="GO" id="GO:0006310">
    <property type="term" value="P:DNA recombination"/>
    <property type="evidence" value="ECO:0007669"/>
    <property type="project" value="UniProtKB-KW"/>
</dbReference>
<evidence type="ECO:0000256" key="3">
    <source>
        <dbReference type="ARBA" id="ARBA00023172"/>
    </source>
</evidence>
<dbReference type="GO" id="GO:0015074">
    <property type="term" value="P:DNA integration"/>
    <property type="evidence" value="ECO:0007669"/>
    <property type="project" value="UniProtKB-KW"/>
</dbReference>
<dbReference type="InterPro" id="IPR011010">
    <property type="entry name" value="DNA_brk_join_enz"/>
</dbReference>
<keyword evidence="2 4" id="KW-0238">DNA-binding</keyword>
<accession>A0A2H0BUA1</accession>
<dbReference type="InterPro" id="IPR013762">
    <property type="entry name" value="Integrase-like_cat_sf"/>
</dbReference>
<dbReference type="InterPro" id="IPR010998">
    <property type="entry name" value="Integrase_recombinase_N"/>
</dbReference>
<dbReference type="EMBL" id="PCTA01000033">
    <property type="protein sequence ID" value="PIP61201.1"/>
    <property type="molecule type" value="Genomic_DNA"/>
</dbReference>
<evidence type="ECO:0000256" key="4">
    <source>
        <dbReference type="PROSITE-ProRule" id="PRU01248"/>
    </source>
</evidence>
<evidence type="ECO:0000313" key="8">
    <source>
        <dbReference type="Proteomes" id="UP000231246"/>
    </source>
</evidence>
<organism evidence="7 8">
    <name type="scientific">Candidatus Roizmanbacteria bacterium CG22_combo_CG10-13_8_21_14_all_38_20</name>
    <dbReference type="NCBI Taxonomy" id="1974862"/>
    <lineage>
        <taxon>Bacteria</taxon>
        <taxon>Candidatus Roizmaniibacteriota</taxon>
    </lineage>
</organism>
<comment type="caution">
    <text evidence="7">The sequence shown here is derived from an EMBL/GenBank/DDBJ whole genome shotgun (WGS) entry which is preliminary data.</text>
</comment>
<protein>
    <recommendedName>
        <fullName evidence="9">Integrase</fullName>
    </recommendedName>
</protein>
<dbReference type="PROSITE" id="PS51898">
    <property type="entry name" value="TYR_RECOMBINASE"/>
    <property type="match status" value="1"/>
</dbReference>
<feature type="domain" description="Tyr recombinase" evidence="5">
    <location>
        <begin position="109"/>
        <end position="281"/>
    </location>
</feature>